<proteinExistence type="predicted"/>
<name>A0A0K8J8U6_9FIRM</name>
<dbReference type="InterPro" id="IPR022742">
    <property type="entry name" value="Hydrolase_4"/>
</dbReference>
<gene>
    <name evidence="2" type="ORF">SD1D_2150</name>
</gene>
<dbReference type="InterPro" id="IPR051044">
    <property type="entry name" value="MAG_DAG_Lipase"/>
</dbReference>
<evidence type="ECO:0000313" key="2">
    <source>
        <dbReference type="EMBL" id="CUH93678.1"/>
    </source>
</evidence>
<feature type="domain" description="Serine aminopeptidase S33" evidence="1">
    <location>
        <begin position="36"/>
        <end position="298"/>
    </location>
</feature>
<dbReference type="InterPro" id="IPR029058">
    <property type="entry name" value="AB_hydrolase_fold"/>
</dbReference>
<dbReference type="KEGG" id="hsd:SD1D_2150"/>
<dbReference type="AlphaFoldDB" id="A0A0K8J8U6"/>
<dbReference type="Proteomes" id="UP000196053">
    <property type="component" value="Chromosome I"/>
</dbReference>
<dbReference type="EMBL" id="LN879430">
    <property type="protein sequence ID" value="CUH93678.1"/>
    <property type="molecule type" value="Genomic_DNA"/>
</dbReference>
<dbReference type="Pfam" id="PF12146">
    <property type="entry name" value="Hydrolase_4"/>
    <property type="match status" value="1"/>
</dbReference>
<keyword evidence="3" id="KW-1185">Reference proteome</keyword>
<accession>A0A0K8J8U6</accession>
<dbReference type="PANTHER" id="PTHR11614">
    <property type="entry name" value="PHOSPHOLIPASE-RELATED"/>
    <property type="match status" value="1"/>
</dbReference>
<protein>
    <recommendedName>
        <fullName evidence="1">Serine aminopeptidase S33 domain-containing protein</fullName>
    </recommendedName>
</protein>
<dbReference type="SUPFAM" id="SSF53474">
    <property type="entry name" value="alpha/beta-Hydrolases"/>
    <property type="match status" value="1"/>
</dbReference>
<sequence length="315" mass="36174">MIVTQVGDKMRSINYIPIKQKDGYITKLIYLSSQKKPKASILILHGMAEHCIRYYPFAEYLLDLGLDVYLYNHRGHGRDKRLDELGYISDHKGYQLLIEDAITISKYINKNSRTKNLFLFGHSMGSLIARNVIQTYNDYNGVILCGTAYPSQFLIMSGLFITCLIKKIKGPRYISPFLHNLIFGNKKYTVLSDRTAYDWLSRSHPAVGAYVHDPYCGFTCTASFYHDLMKLTANAANKKLLSKTKADLPLFIISGEKDPVGGYGKDVKELITVYKSLGFTNIDYKLYPDCRHELLNELNKHEVYEDIYNWISKKI</sequence>
<reference evidence="3" key="1">
    <citation type="submission" date="2015-09" db="EMBL/GenBank/DDBJ databases">
        <authorList>
            <person name="Wibberg D."/>
        </authorList>
    </citation>
    <scope>NUCLEOTIDE SEQUENCE [LARGE SCALE GENOMIC DNA]</scope>
    <source>
        <strain evidence="3">SD1D</strain>
    </source>
</reference>
<dbReference type="Gene3D" id="3.40.50.1820">
    <property type="entry name" value="alpha/beta hydrolase"/>
    <property type="match status" value="1"/>
</dbReference>
<evidence type="ECO:0000313" key="3">
    <source>
        <dbReference type="Proteomes" id="UP000196053"/>
    </source>
</evidence>
<organism evidence="2 3">
    <name type="scientific">Herbinix luporum</name>
    <dbReference type="NCBI Taxonomy" id="1679721"/>
    <lineage>
        <taxon>Bacteria</taxon>
        <taxon>Bacillati</taxon>
        <taxon>Bacillota</taxon>
        <taxon>Clostridia</taxon>
        <taxon>Lachnospirales</taxon>
        <taxon>Lachnospiraceae</taxon>
        <taxon>Herbinix</taxon>
    </lineage>
</organism>
<evidence type="ECO:0000259" key="1">
    <source>
        <dbReference type="Pfam" id="PF12146"/>
    </source>
</evidence>